<protein>
    <submittedName>
        <fullName evidence="4">SDR family oxidoreductase</fullName>
    </submittedName>
</protein>
<comment type="caution">
    <text evidence="4">The sequence shown here is derived from an EMBL/GenBank/DDBJ whole genome shotgun (WGS) entry which is preliminary data.</text>
</comment>
<keyword evidence="2" id="KW-0560">Oxidoreductase</keyword>
<name>A0A3A8J3F2_9BACT</name>
<organism evidence="4 5">
    <name type="scientific">Corallococcus terminator</name>
    <dbReference type="NCBI Taxonomy" id="2316733"/>
    <lineage>
        <taxon>Bacteria</taxon>
        <taxon>Pseudomonadati</taxon>
        <taxon>Myxococcota</taxon>
        <taxon>Myxococcia</taxon>
        <taxon>Myxococcales</taxon>
        <taxon>Cystobacterineae</taxon>
        <taxon>Myxococcaceae</taxon>
        <taxon>Corallococcus</taxon>
    </lineage>
</organism>
<evidence type="ECO:0000256" key="2">
    <source>
        <dbReference type="ARBA" id="ARBA00023002"/>
    </source>
</evidence>
<dbReference type="Pfam" id="PF00106">
    <property type="entry name" value="adh_short"/>
    <property type="match status" value="1"/>
</dbReference>
<dbReference type="PRINTS" id="PR00080">
    <property type="entry name" value="SDRFAMILY"/>
</dbReference>
<gene>
    <name evidence="4" type="ORF">D7V88_17945</name>
</gene>
<dbReference type="CDD" id="cd05233">
    <property type="entry name" value="SDR_c"/>
    <property type="match status" value="1"/>
</dbReference>
<keyword evidence="5" id="KW-1185">Reference proteome</keyword>
<dbReference type="InterPro" id="IPR036291">
    <property type="entry name" value="NAD(P)-bd_dom_sf"/>
</dbReference>
<dbReference type="PANTHER" id="PTHR43669:SF3">
    <property type="entry name" value="ALCOHOL DEHYDROGENASE, PUTATIVE (AFU_ORTHOLOGUE AFUA_3G03445)-RELATED"/>
    <property type="match status" value="1"/>
</dbReference>
<dbReference type="AlphaFoldDB" id="A0A3A8J3F2"/>
<proteinExistence type="inferred from homology"/>
<dbReference type="InterPro" id="IPR002347">
    <property type="entry name" value="SDR_fam"/>
</dbReference>
<dbReference type="OrthoDB" id="9793825at2"/>
<dbReference type="PRINTS" id="PR00081">
    <property type="entry name" value="GDHRDH"/>
</dbReference>
<comment type="similarity">
    <text evidence="1 3">Belongs to the short-chain dehydrogenases/reductases (SDR) family.</text>
</comment>
<accession>A0A3A8J3F2</accession>
<evidence type="ECO:0000256" key="3">
    <source>
        <dbReference type="RuleBase" id="RU000363"/>
    </source>
</evidence>
<evidence type="ECO:0000313" key="4">
    <source>
        <dbReference type="EMBL" id="RKG86430.1"/>
    </source>
</evidence>
<dbReference type="SUPFAM" id="SSF51735">
    <property type="entry name" value="NAD(P)-binding Rossmann-fold domains"/>
    <property type="match status" value="1"/>
</dbReference>
<dbReference type="GO" id="GO:0016491">
    <property type="term" value="F:oxidoreductase activity"/>
    <property type="evidence" value="ECO:0007669"/>
    <property type="project" value="UniProtKB-KW"/>
</dbReference>
<dbReference type="Gene3D" id="3.40.50.720">
    <property type="entry name" value="NAD(P)-binding Rossmann-like Domain"/>
    <property type="match status" value="1"/>
</dbReference>
<dbReference type="PANTHER" id="PTHR43669">
    <property type="entry name" value="5-KETO-D-GLUCONATE 5-REDUCTASE"/>
    <property type="match status" value="1"/>
</dbReference>
<dbReference type="Proteomes" id="UP000268094">
    <property type="component" value="Unassembled WGS sequence"/>
</dbReference>
<dbReference type="RefSeq" id="WP_120541866.1">
    <property type="nucleotide sequence ID" value="NZ_RAVZ01000114.1"/>
</dbReference>
<evidence type="ECO:0000313" key="5">
    <source>
        <dbReference type="Proteomes" id="UP000268094"/>
    </source>
</evidence>
<reference evidence="5" key="1">
    <citation type="submission" date="2018-09" db="EMBL/GenBank/DDBJ databases">
        <authorList>
            <person name="Livingstone P.G."/>
            <person name="Whitworth D.E."/>
        </authorList>
    </citation>
    <scope>NUCLEOTIDE SEQUENCE [LARGE SCALE GENOMIC DNA]</scope>
    <source>
        <strain evidence="5">CA054A</strain>
    </source>
</reference>
<dbReference type="EMBL" id="RAVZ01000114">
    <property type="protein sequence ID" value="RKG86430.1"/>
    <property type="molecule type" value="Genomic_DNA"/>
</dbReference>
<evidence type="ECO:0000256" key="1">
    <source>
        <dbReference type="ARBA" id="ARBA00006484"/>
    </source>
</evidence>
<sequence>MSIRNVMVVGGTGDIGRAVTHKLRAEGLRVLCAADDVTTETPDTLRVDVTREDSVRSLFDRAEAGLEGPLSVLVNCAGVGVFTPVHETSLADWQRCLDVNLTGTFLCAREAFRRMKSRGGGRIIHIGSVSDHLTLPMNGAYAATKHGVRGLTGVLNEEGKAFDIRATLLSLGAVYTSFWRSRPEFSPADMLSVEDVAQCIWEIAIKPLNVRVDEVRLLPPRGVL</sequence>